<gene>
    <name evidence="2" type="ORF">RF55_14650</name>
</gene>
<dbReference type="EMBL" id="LBMM01012161">
    <property type="protein sequence ID" value="KMQ86373.1"/>
    <property type="molecule type" value="Genomic_DNA"/>
</dbReference>
<dbReference type="AlphaFoldDB" id="A0A0J7K7A3"/>
<organism evidence="2 3">
    <name type="scientific">Lasius niger</name>
    <name type="common">Black garden ant</name>
    <dbReference type="NCBI Taxonomy" id="67767"/>
    <lineage>
        <taxon>Eukaryota</taxon>
        <taxon>Metazoa</taxon>
        <taxon>Ecdysozoa</taxon>
        <taxon>Arthropoda</taxon>
        <taxon>Hexapoda</taxon>
        <taxon>Insecta</taxon>
        <taxon>Pterygota</taxon>
        <taxon>Neoptera</taxon>
        <taxon>Endopterygota</taxon>
        <taxon>Hymenoptera</taxon>
        <taxon>Apocrita</taxon>
        <taxon>Aculeata</taxon>
        <taxon>Formicoidea</taxon>
        <taxon>Formicidae</taxon>
        <taxon>Formicinae</taxon>
        <taxon>Lasius</taxon>
        <taxon>Lasius</taxon>
    </lineage>
</organism>
<evidence type="ECO:0000313" key="2">
    <source>
        <dbReference type="EMBL" id="KMQ86373.1"/>
    </source>
</evidence>
<protein>
    <submittedName>
        <fullName evidence="2">Uncharacterized protein</fullName>
    </submittedName>
</protein>
<accession>A0A0J7K7A3</accession>
<proteinExistence type="predicted"/>
<keyword evidence="3" id="KW-1185">Reference proteome</keyword>
<reference evidence="2 3" key="1">
    <citation type="submission" date="2015-04" db="EMBL/GenBank/DDBJ databases">
        <title>Lasius niger genome sequencing.</title>
        <authorList>
            <person name="Konorov E.A."/>
            <person name="Nikitin M.A."/>
            <person name="Kirill M.V."/>
            <person name="Chang P."/>
        </authorList>
    </citation>
    <scope>NUCLEOTIDE SEQUENCE [LARGE SCALE GENOMIC DNA]</scope>
    <source>
        <tissue evidence="2">Whole</tissue>
    </source>
</reference>
<dbReference type="Proteomes" id="UP000036403">
    <property type="component" value="Unassembled WGS sequence"/>
</dbReference>
<evidence type="ECO:0000313" key="3">
    <source>
        <dbReference type="Proteomes" id="UP000036403"/>
    </source>
</evidence>
<evidence type="ECO:0000256" key="1">
    <source>
        <dbReference type="SAM" id="MobiDB-lite"/>
    </source>
</evidence>
<name>A0A0J7K7A3_LASNI</name>
<dbReference type="PaxDb" id="67767-A0A0J7K7A3"/>
<feature type="region of interest" description="Disordered" evidence="1">
    <location>
        <begin position="63"/>
        <end position="94"/>
    </location>
</feature>
<comment type="caution">
    <text evidence="2">The sequence shown here is derived from an EMBL/GenBank/DDBJ whole genome shotgun (WGS) entry which is preliminary data.</text>
</comment>
<sequence>MLIESNLTLKPEASTCSSSTEVGVKLTMEGKRSEVQTADSALEVPKYEELLSASQVPEIAKAEEVRTTLESEPDQETATPSQEAMEQSQSEEAE</sequence>